<dbReference type="AlphaFoldDB" id="A0A448UZ49"/>
<evidence type="ECO:0000313" key="3">
    <source>
        <dbReference type="Proteomes" id="UP000270988"/>
    </source>
</evidence>
<accession>A0A448UZ49</accession>
<name>A0A448UZ49_9MICC</name>
<reference evidence="2 3" key="1">
    <citation type="submission" date="2018-12" db="EMBL/GenBank/DDBJ databases">
        <authorList>
            <consortium name="Pathogen Informatics"/>
        </authorList>
    </citation>
    <scope>NUCLEOTIDE SEQUENCE [LARGE SCALE GENOMIC DNA]</scope>
    <source>
        <strain evidence="2 3">NCTC10918</strain>
    </source>
</reference>
<organism evidence="2 3">
    <name type="scientific">Rothia dentocariosa</name>
    <dbReference type="NCBI Taxonomy" id="2047"/>
    <lineage>
        <taxon>Bacteria</taxon>
        <taxon>Bacillati</taxon>
        <taxon>Actinomycetota</taxon>
        <taxon>Actinomycetes</taxon>
        <taxon>Micrococcales</taxon>
        <taxon>Micrococcaceae</taxon>
        <taxon>Rothia</taxon>
    </lineage>
</organism>
<proteinExistence type="predicted"/>
<evidence type="ECO:0000256" key="1">
    <source>
        <dbReference type="SAM" id="MobiDB-lite"/>
    </source>
</evidence>
<dbReference type="Proteomes" id="UP000270988">
    <property type="component" value="Chromosome"/>
</dbReference>
<sequence length="80" mass="8178">MTAENDKMGTPQPPHEPSSTEANEPQEGTAGISEGTAAADSSRHQGARSVESSGVRRRTALAGAFLGWGPVWPLAPGHAG</sequence>
<evidence type="ECO:0000313" key="2">
    <source>
        <dbReference type="EMBL" id="VEJ31156.1"/>
    </source>
</evidence>
<gene>
    <name evidence="2" type="ORF">NCTC10918_02459</name>
</gene>
<feature type="region of interest" description="Disordered" evidence="1">
    <location>
        <begin position="1"/>
        <end position="56"/>
    </location>
</feature>
<protein>
    <submittedName>
        <fullName evidence="2">Uncharacterized protein</fullName>
    </submittedName>
</protein>
<dbReference type="EMBL" id="LR134521">
    <property type="protein sequence ID" value="VEJ31156.1"/>
    <property type="molecule type" value="Genomic_DNA"/>
</dbReference>